<gene>
    <name evidence="1" type="ORF">HX798_24180</name>
    <name evidence="2" type="ORF">NCTC7914_03720</name>
</gene>
<dbReference type="AlphaFoldDB" id="A0A379KNI0"/>
<dbReference type="RefSeq" id="WP_046786105.1">
    <property type="nucleotide sequence ID" value="NZ_JABTYF010000002.1"/>
</dbReference>
<protein>
    <submittedName>
        <fullName evidence="1">DUF1272 domain-containing protein</fullName>
    </submittedName>
</protein>
<reference evidence="1 4" key="2">
    <citation type="submission" date="2020-04" db="EMBL/GenBank/DDBJ databases">
        <title>Molecular characterization of pseudomonads from Agaricus bisporus reveal novel blotch 2 pathogens in Western Europe.</title>
        <authorList>
            <person name="Taparia T."/>
            <person name="Krijger M."/>
            <person name="Haynes E."/>
            <person name="Elpinstone J.G."/>
            <person name="Noble R."/>
            <person name="Van Der Wolf J."/>
        </authorList>
    </citation>
    <scope>NUCLEOTIDE SEQUENCE [LARGE SCALE GENOMIC DNA]</scope>
    <source>
        <strain evidence="1 4">P7765</strain>
    </source>
</reference>
<sequence length="80" mass="8627">MLELRPNCECCNSDLPGDSPDALICSFECTFCKSCAETHFNGRCPNCSGQLVARPTRVGTALSNNPPATERVLKPHARCA</sequence>
<organism evidence="2 3">
    <name type="scientific">Pseudomonas putida</name>
    <name type="common">Arthrobacter siderocapsulatus</name>
    <dbReference type="NCBI Taxonomy" id="303"/>
    <lineage>
        <taxon>Bacteria</taxon>
        <taxon>Pseudomonadati</taxon>
        <taxon>Pseudomonadota</taxon>
        <taxon>Gammaproteobacteria</taxon>
        <taxon>Pseudomonadales</taxon>
        <taxon>Pseudomonadaceae</taxon>
        <taxon>Pseudomonas</taxon>
    </lineage>
</organism>
<accession>A0A379KNI0</accession>
<evidence type="ECO:0000313" key="1">
    <source>
        <dbReference type="EMBL" id="NWC83364.1"/>
    </source>
</evidence>
<reference evidence="2 3" key="1">
    <citation type="submission" date="2018-06" db="EMBL/GenBank/DDBJ databases">
        <authorList>
            <consortium name="Pathogen Informatics"/>
            <person name="Doyle S."/>
        </authorList>
    </citation>
    <scope>NUCLEOTIDE SEQUENCE [LARGE SCALE GENOMIC DNA]</scope>
    <source>
        <strain evidence="2 3">NCTC7914</strain>
    </source>
</reference>
<name>A0A379KNI0_PSEPU</name>
<dbReference type="Pfam" id="PF06906">
    <property type="entry name" value="DUF1272"/>
    <property type="match status" value="1"/>
</dbReference>
<evidence type="ECO:0000313" key="2">
    <source>
        <dbReference type="EMBL" id="SUD69576.1"/>
    </source>
</evidence>
<dbReference type="Proteomes" id="UP000542695">
    <property type="component" value="Unassembled WGS sequence"/>
</dbReference>
<dbReference type="EMBL" id="JACARV010000087">
    <property type="protein sequence ID" value="NWC83364.1"/>
    <property type="molecule type" value="Genomic_DNA"/>
</dbReference>
<dbReference type="EMBL" id="UGUY01000001">
    <property type="protein sequence ID" value="SUD69576.1"/>
    <property type="molecule type" value="Genomic_DNA"/>
</dbReference>
<dbReference type="InterPro" id="IPR010696">
    <property type="entry name" value="DUF1272"/>
</dbReference>
<dbReference type="Proteomes" id="UP000254602">
    <property type="component" value="Unassembled WGS sequence"/>
</dbReference>
<evidence type="ECO:0000313" key="4">
    <source>
        <dbReference type="Proteomes" id="UP000542695"/>
    </source>
</evidence>
<evidence type="ECO:0000313" key="3">
    <source>
        <dbReference type="Proteomes" id="UP000254602"/>
    </source>
</evidence>
<proteinExistence type="predicted"/>